<comment type="caution">
    <text evidence="14">The sequence shown here is derived from an EMBL/GenBank/DDBJ whole genome shotgun (WGS) entry which is preliminary data.</text>
</comment>
<dbReference type="RefSeq" id="WP_167112058.1">
    <property type="nucleotide sequence ID" value="NZ_JAANOU010000001.1"/>
</dbReference>
<keyword evidence="8" id="KW-0804">Transcription</keyword>
<dbReference type="PANTHER" id="PTHR37461:SF1">
    <property type="entry name" value="ANTI-SIGMA-K FACTOR RSKA"/>
    <property type="match status" value="1"/>
</dbReference>
<evidence type="ECO:0000256" key="2">
    <source>
        <dbReference type="ARBA" id="ARBA00004236"/>
    </source>
</evidence>
<dbReference type="Pfam" id="PF10099">
    <property type="entry name" value="RskA_C"/>
    <property type="match status" value="1"/>
</dbReference>
<keyword evidence="4 11" id="KW-0812">Transmembrane</keyword>
<evidence type="ECO:0000256" key="11">
    <source>
        <dbReference type="SAM" id="Phobius"/>
    </source>
</evidence>
<keyword evidence="3" id="KW-1003">Cell membrane</keyword>
<evidence type="ECO:0000313" key="15">
    <source>
        <dbReference type="Proteomes" id="UP000754495"/>
    </source>
</evidence>
<dbReference type="InterPro" id="IPR027383">
    <property type="entry name" value="Znf_put"/>
</dbReference>
<feature type="domain" description="Putative zinc-finger" evidence="13">
    <location>
        <begin position="6"/>
        <end position="36"/>
    </location>
</feature>
<reference evidence="14 15" key="1">
    <citation type="submission" date="2020-03" db="EMBL/GenBank/DDBJ databases">
        <title>Sequencing the genomes of 1000 actinobacteria strains.</title>
        <authorList>
            <person name="Klenk H.-P."/>
        </authorList>
    </citation>
    <scope>NUCLEOTIDE SEQUENCE [LARGE SCALE GENOMIC DNA]</scope>
    <source>
        <strain evidence="14 15">DSM 45668</strain>
    </source>
</reference>
<dbReference type="InterPro" id="IPR018764">
    <property type="entry name" value="RskA_C"/>
</dbReference>
<evidence type="ECO:0000256" key="10">
    <source>
        <dbReference type="ARBA" id="ARBA00030803"/>
    </source>
</evidence>
<keyword evidence="5 11" id="KW-1133">Transmembrane helix</keyword>
<dbReference type="Gene3D" id="1.10.10.1320">
    <property type="entry name" value="Anti-sigma factor, zinc-finger domain"/>
    <property type="match status" value="1"/>
</dbReference>
<feature type="domain" description="Anti-sigma K factor RskA C-terminal" evidence="12">
    <location>
        <begin position="96"/>
        <end position="229"/>
    </location>
</feature>
<name>A0ABX0SQ43_9PSEU</name>
<feature type="transmembrane region" description="Helical" evidence="11">
    <location>
        <begin position="88"/>
        <end position="112"/>
    </location>
</feature>
<protein>
    <recommendedName>
        <fullName evidence="10">Regulator of SigK</fullName>
    </recommendedName>
    <alternativeName>
        <fullName evidence="9">Sigma-K anti-sigma factor RskA</fullName>
    </alternativeName>
</protein>
<keyword evidence="6" id="KW-0805">Transcription regulation</keyword>
<evidence type="ECO:0000313" key="14">
    <source>
        <dbReference type="EMBL" id="NIH79084.1"/>
    </source>
</evidence>
<organism evidence="14 15">
    <name type="scientific">Amycolatopsis viridis</name>
    <dbReference type="NCBI Taxonomy" id="185678"/>
    <lineage>
        <taxon>Bacteria</taxon>
        <taxon>Bacillati</taxon>
        <taxon>Actinomycetota</taxon>
        <taxon>Actinomycetes</taxon>
        <taxon>Pseudonocardiales</taxon>
        <taxon>Pseudonocardiaceae</taxon>
        <taxon>Amycolatopsis</taxon>
    </lineage>
</organism>
<dbReference type="EMBL" id="JAANOU010000001">
    <property type="protein sequence ID" value="NIH79084.1"/>
    <property type="molecule type" value="Genomic_DNA"/>
</dbReference>
<evidence type="ECO:0000256" key="3">
    <source>
        <dbReference type="ARBA" id="ARBA00022475"/>
    </source>
</evidence>
<evidence type="ECO:0000256" key="5">
    <source>
        <dbReference type="ARBA" id="ARBA00022989"/>
    </source>
</evidence>
<evidence type="ECO:0000256" key="8">
    <source>
        <dbReference type="ARBA" id="ARBA00023163"/>
    </source>
</evidence>
<keyword evidence="15" id="KW-1185">Reference proteome</keyword>
<dbReference type="PANTHER" id="PTHR37461">
    <property type="entry name" value="ANTI-SIGMA-K FACTOR RSKA"/>
    <property type="match status" value="1"/>
</dbReference>
<accession>A0ABX0SQ43</accession>
<dbReference type="InterPro" id="IPR041916">
    <property type="entry name" value="Anti_sigma_zinc_sf"/>
</dbReference>
<comment type="subcellular location">
    <subcellularLocation>
        <location evidence="2">Cell membrane</location>
    </subcellularLocation>
    <subcellularLocation>
        <location evidence="1">Membrane</location>
        <topology evidence="1">Single-pass membrane protein</topology>
    </subcellularLocation>
</comment>
<dbReference type="Pfam" id="PF13490">
    <property type="entry name" value="zf-HC2"/>
    <property type="match status" value="1"/>
</dbReference>
<keyword evidence="7 11" id="KW-0472">Membrane</keyword>
<sequence length="234" mass="24443">MTTPDVHLLTGAYALDALDEVERRRFERHMAECAECTQEVAELRATTARLGLAVSQPPPPDLKSQVLTRIAETRQDPPVTSGRPRRRLALRLVSVAAAVAVAVAAGLGVVAVRTSGQLTAARSELAQTQARDNAIAELLSAPDLRAVPGQHGSVLVSQRLDRGLLLVSGMPATPPGSAYQAWTIVGGTPRSIGVLGGEPLLFDGLRGVRQIAMTVEPAGGSPQPTTAPVATFGI</sequence>
<evidence type="ECO:0000256" key="9">
    <source>
        <dbReference type="ARBA" id="ARBA00029829"/>
    </source>
</evidence>
<evidence type="ECO:0000259" key="13">
    <source>
        <dbReference type="Pfam" id="PF13490"/>
    </source>
</evidence>
<proteinExistence type="predicted"/>
<evidence type="ECO:0000256" key="4">
    <source>
        <dbReference type="ARBA" id="ARBA00022692"/>
    </source>
</evidence>
<dbReference type="Proteomes" id="UP000754495">
    <property type="component" value="Unassembled WGS sequence"/>
</dbReference>
<evidence type="ECO:0000256" key="7">
    <source>
        <dbReference type="ARBA" id="ARBA00023136"/>
    </source>
</evidence>
<evidence type="ECO:0000259" key="12">
    <source>
        <dbReference type="Pfam" id="PF10099"/>
    </source>
</evidence>
<gene>
    <name evidence="14" type="ORF">FHX46_001614</name>
</gene>
<evidence type="ECO:0000256" key="6">
    <source>
        <dbReference type="ARBA" id="ARBA00023015"/>
    </source>
</evidence>
<dbReference type="InterPro" id="IPR051474">
    <property type="entry name" value="Anti-sigma-K/W_factor"/>
</dbReference>
<evidence type="ECO:0000256" key="1">
    <source>
        <dbReference type="ARBA" id="ARBA00004167"/>
    </source>
</evidence>